<evidence type="ECO:0000256" key="1">
    <source>
        <dbReference type="ARBA" id="ARBA00022729"/>
    </source>
</evidence>
<comment type="subunit">
    <text evidence="4">Part of the Bam complex.</text>
</comment>
<dbReference type="InterPro" id="IPR026592">
    <property type="entry name" value="BamE"/>
</dbReference>
<comment type="similarity">
    <text evidence="4">Belongs to the BamE family.</text>
</comment>
<name>A0A5S4ELH6_9PROT</name>
<dbReference type="GO" id="GO:0030674">
    <property type="term" value="F:protein-macromolecule adaptor activity"/>
    <property type="evidence" value="ECO:0007669"/>
    <property type="project" value="TreeGrafter"/>
</dbReference>
<evidence type="ECO:0000256" key="4">
    <source>
        <dbReference type="HAMAP-Rule" id="MF_00925"/>
    </source>
</evidence>
<dbReference type="InterPro" id="IPR007450">
    <property type="entry name" value="BamE_dom"/>
</dbReference>
<sequence length="200" mass="22160">MAAVRHCRKAFRRIPHDPTSGAAVSLAIARIDHSPRSDLNMIFTRLAIPVTVLCTLAACSTVPRIVNEYRIDVQQGNVLSQEMVSQLRPGLTKDQVRFILGTPVLTDMFHANRWDYFYWLKKGNSGEVETRRFTVFFDADGKLRSVAGDVAPVQSTDTAAVFEVRNREIDLGSLPADSSTEQPPPDGPGFFGTIMESMGF</sequence>
<evidence type="ECO:0000256" key="5">
    <source>
        <dbReference type="SAM" id="MobiDB-lite"/>
    </source>
</evidence>
<organism evidence="7 8">
    <name type="scientific">Candidatus Accumulibacter phosphatis</name>
    <dbReference type="NCBI Taxonomy" id="327160"/>
    <lineage>
        <taxon>Bacteria</taxon>
        <taxon>Pseudomonadati</taxon>
        <taxon>Pseudomonadota</taxon>
        <taxon>Betaproteobacteria</taxon>
        <taxon>Candidatus Accumulibacter</taxon>
    </lineage>
</organism>
<dbReference type="InterPro" id="IPR037873">
    <property type="entry name" value="BamE-like"/>
</dbReference>
<proteinExistence type="inferred from homology"/>
<dbReference type="GO" id="GO:1990063">
    <property type="term" value="C:Bam protein complex"/>
    <property type="evidence" value="ECO:0007669"/>
    <property type="project" value="TreeGrafter"/>
</dbReference>
<dbReference type="GO" id="GO:0051205">
    <property type="term" value="P:protein insertion into membrane"/>
    <property type="evidence" value="ECO:0007669"/>
    <property type="project" value="UniProtKB-UniRule"/>
</dbReference>
<dbReference type="EMBL" id="SWAD01000059">
    <property type="protein sequence ID" value="TMQ76221.1"/>
    <property type="molecule type" value="Genomic_DNA"/>
</dbReference>
<dbReference type="GO" id="GO:0043165">
    <property type="term" value="P:Gram-negative-bacterium-type cell outer membrane assembly"/>
    <property type="evidence" value="ECO:0007669"/>
    <property type="project" value="UniProtKB-UniRule"/>
</dbReference>
<comment type="subcellular location">
    <subcellularLocation>
        <location evidence="4">Cell outer membrane</location>
    </subcellularLocation>
</comment>
<evidence type="ECO:0000313" key="8">
    <source>
        <dbReference type="Proteomes" id="UP000306324"/>
    </source>
</evidence>
<accession>A0A5S4ELH6</accession>
<reference evidence="7 8" key="1">
    <citation type="submission" date="2019-04" db="EMBL/GenBank/DDBJ databases">
        <title>A novel phosphate-accumulating bacterium identified in bioreactor for phosphate removal from wastewater.</title>
        <authorList>
            <person name="Kotlyarov R.Y."/>
            <person name="Beletsky A.V."/>
            <person name="Kallistova A.Y."/>
            <person name="Dorofeev A.G."/>
            <person name="Nikolaev Y.Y."/>
            <person name="Pimenov N.V."/>
            <person name="Ravin N.V."/>
            <person name="Mardanov A.V."/>
        </authorList>
    </citation>
    <scope>NUCLEOTIDE SEQUENCE [LARGE SCALE GENOMIC DNA]</scope>
    <source>
        <strain evidence="7 8">Bin19</strain>
    </source>
</reference>
<feature type="region of interest" description="Disordered" evidence="5">
    <location>
        <begin position="172"/>
        <end position="191"/>
    </location>
</feature>
<dbReference type="PANTHER" id="PTHR37482:SF1">
    <property type="entry name" value="OUTER MEMBRANE PROTEIN ASSEMBLY FACTOR BAME"/>
    <property type="match status" value="1"/>
</dbReference>
<keyword evidence="3 4" id="KW-0998">Cell outer membrane</keyword>
<dbReference type="Proteomes" id="UP000306324">
    <property type="component" value="Unassembled WGS sequence"/>
</dbReference>
<dbReference type="HAMAP" id="MF_00925">
    <property type="entry name" value="OM_assembly_BamE"/>
    <property type="match status" value="1"/>
</dbReference>
<keyword evidence="1 4" id="KW-0732">Signal</keyword>
<dbReference type="RefSeq" id="WP_246148753.1">
    <property type="nucleotide sequence ID" value="NZ_SWAD01000059.1"/>
</dbReference>
<evidence type="ECO:0000256" key="3">
    <source>
        <dbReference type="ARBA" id="ARBA00023237"/>
    </source>
</evidence>
<feature type="domain" description="Outer membrane protein assembly factor BamE" evidence="6">
    <location>
        <begin position="76"/>
        <end position="145"/>
    </location>
</feature>
<keyword evidence="7" id="KW-0449">Lipoprotein</keyword>
<evidence type="ECO:0000259" key="6">
    <source>
        <dbReference type="Pfam" id="PF04355"/>
    </source>
</evidence>
<gene>
    <name evidence="4" type="primary">bamE</name>
    <name evidence="7" type="ORF">ACCUM_4597</name>
</gene>
<protein>
    <recommendedName>
        <fullName evidence="4">Outer membrane protein assembly factor BamE</fullName>
    </recommendedName>
</protein>
<dbReference type="Pfam" id="PF04355">
    <property type="entry name" value="BamE"/>
    <property type="match status" value="1"/>
</dbReference>
<keyword evidence="8" id="KW-1185">Reference proteome</keyword>
<comment type="caution">
    <text evidence="7">The sequence shown here is derived from an EMBL/GenBank/DDBJ whole genome shotgun (WGS) entry which is preliminary data.</text>
</comment>
<comment type="function">
    <text evidence="4">Part of the outer membrane protein assembly complex, which is involved in assembly and insertion of beta-barrel proteins into the outer membrane.</text>
</comment>
<evidence type="ECO:0000313" key="7">
    <source>
        <dbReference type="EMBL" id="TMQ76221.1"/>
    </source>
</evidence>
<evidence type="ECO:0000256" key="2">
    <source>
        <dbReference type="ARBA" id="ARBA00023136"/>
    </source>
</evidence>
<dbReference type="AlphaFoldDB" id="A0A5S4ELH6"/>
<keyword evidence="2 4" id="KW-0472">Membrane</keyword>
<dbReference type="Gene3D" id="3.30.1450.10">
    <property type="match status" value="1"/>
</dbReference>
<dbReference type="PANTHER" id="PTHR37482">
    <property type="entry name" value="OUTER MEMBRANE PROTEIN ASSEMBLY FACTOR BAME"/>
    <property type="match status" value="1"/>
</dbReference>